<protein>
    <recommendedName>
        <fullName evidence="4">Transmembrane protein</fullName>
    </recommendedName>
</protein>
<keyword evidence="1" id="KW-1133">Transmembrane helix</keyword>
<accession>A0ABW8DBA6</accession>
<dbReference type="RefSeq" id="WP_400188818.1">
    <property type="nucleotide sequence ID" value="NZ_JBGORX010000011.1"/>
</dbReference>
<keyword evidence="1" id="KW-0472">Membrane</keyword>
<gene>
    <name evidence="2" type="ORF">ACD661_15715</name>
</gene>
<feature type="transmembrane region" description="Helical" evidence="1">
    <location>
        <begin position="59"/>
        <end position="76"/>
    </location>
</feature>
<reference evidence="2 3" key="1">
    <citation type="submission" date="2024-08" db="EMBL/GenBank/DDBJ databases">
        <title>Draft Genome Sequence of Legionella lytica strain DSB2004, Isolated From a Fire Sprinkler System.</title>
        <authorList>
            <person name="Everhart A.D."/>
            <person name="Kidane D.T."/>
            <person name="Farone A.L."/>
            <person name="Farone M.B."/>
        </authorList>
    </citation>
    <scope>NUCLEOTIDE SEQUENCE [LARGE SCALE GENOMIC DNA]</scope>
    <source>
        <strain evidence="2 3">DSB2004</strain>
    </source>
</reference>
<organism evidence="2 3">
    <name type="scientific">Legionella lytica</name>
    <dbReference type="NCBI Taxonomy" id="96232"/>
    <lineage>
        <taxon>Bacteria</taxon>
        <taxon>Pseudomonadati</taxon>
        <taxon>Pseudomonadota</taxon>
        <taxon>Gammaproteobacteria</taxon>
        <taxon>Legionellales</taxon>
        <taxon>Legionellaceae</taxon>
        <taxon>Legionella</taxon>
    </lineage>
</organism>
<sequence length="164" mass="18266">MYPNEKNQLERIYGTPYLDQKAPGYYPVSAKEKKPIFKSNFILDSAAFYLTERLSIDNVIKELSFALVALITYLFMQSSGRIKSLGEFGYIIGAMLIAALFFNLFKASIKSLTPGLLCLVGGLVLLSDTIHFQCLQFISKDAINYVIGAGAFFVAMSLFKSEND</sequence>
<feature type="transmembrane region" description="Helical" evidence="1">
    <location>
        <begin position="88"/>
        <end position="105"/>
    </location>
</feature>
<feature type="transmembrane region" description="Helical" evidence="1">
    <location>
        <begin position="111"/>
        <end position="130"/>
    </location>
</feature>
<keyword evidence="1" id="KW-0812">Transmembrane</keyword>
<dbReference type="EMBL" id="JBGORX010000011">
    <property type="protein sequence ID" value="MFJ1270006.1"/>
    <property type="molecule type" value="Genomic_DNA"/>
</dbReference>
<proteinExistence type="predicted"/>
<keyword evidence="3" id="KW-1185">Reference proteome</keyword>
<dbReference type="Proteomes" id="UP001615550">
    <property type="component" value="Unassembled WGS sequence"/>
</dbReference>
<name>A0ABW8DBA6_9GAMM</name>
<evidence type="ECO:0008006" key="4">
    <source>
        <dbReference type="Google" id="ProtNLM"/>
    </source>
</evidence>
<comment type="caution">
    <text evidence="2">The sequence shown here is derived from an EMBL/GenBank/DDBJ whole genome shotgun (WGS) entry which is preliminary data.</text>
</comment>
<evidence type="ECO:0000313" key="2">
    <source>
        <dbReference type="EMBL" id="MFJ1270006.1"/>
    </source>
</evidence>
<feature type="transmembrane region" description="Helical" evidence="1">
    <location>
        <begin position="142"/>
        <end position="159"/>
    </location>
</feature>
<evidence type="ECO:0000313" key="3">
    <source>
        <dbReference type="Proteomes" id="UP001615550"/>
    </source>
</evidence>
<evidence type="ECO:0000256" key="1">
    <source>
        <dbReference type="SAM" id="Phobius"/>
    </source>
</evidence>